<evidence type="ECO:0000256" key="3">
    <source>
        <dbReference type="PROSITE-ProRule" id="PRU00335"/>
    </source>
</evidence>
<dbReference type="PANTHER" id="PTHR43479:SF11">
    <property type="entry name" value="ACREF_ENVCD OPERON REPRESSOR-RELATED"/>
    <property type="match status" value="1"/>
</dbReference>
<dbReference type="SUPFAM" id="SSF46689">
    <property type="entry name" value="Homeodomain-like"/>
    <property type="match status" value="1"/>
</dbReference>
<evidence type="ECO:0000313" key="5">
    <source>
        <dbReference type="EMBL" id="RSL34758.1"/>
    </source>
</evidence>
<dbReference type="AlphaFoldDB" id="A0A3R9PBI6"/>
<protein>
    <submittedName>
        <fullName evidence="5">TetR/AcrR family transcriptional regulator</fullName>
    </submittedName>
</protein>
<dbReference type="RefSeq" id="WP_125554195.1">
    <property type="nucleotide sequence ID" value="NZ_RBVX01000002.1"/>
</dbReference>
<dbReference type="OrthoDB" id="9812484at2"/>
<comment type="caution">
    <text evidence="5">The sequence shown here is derived from an EMBL/GenBank/DDBJ whole genome shotgun (WGS) entry which is preliminary data.</text>
</comment>
<dbReference type="PROSITE" id="PS50977">
    <property type="entry name" value="HTH_TETR_2"/>
    <property type="match status" value="1"/>
</dbReference>
<dbReference type="Proteomes" id="UP000275076">
    <property type="component" value="Unassembled WGS sequence"/>
</dbReference>
<evidence type="ECO:0000313" key="6">
    <source>
        <dbReference type="Proteomes" id="UP000275076"/>
    </source>
</evidence>
<dbReference type="GO" id="GO:0003677">
    <property type="term" value="F:DNA binding"/>
    <property type="evidence" value="ECO:0007669"/>
    <property type="project" value="UniProtKB-UniRule"/>
</dbReference>
<sequence length="210" mass="23803">MSSQRKIETVERKQQLTDVALSQFALNGYHKTAVSDVVKEAGVSQGTFYWYFRSKEESALYIIEEGKRELLKVLEQGYRNEEATVEEMLLETNRLFYDFFTFAEENRNLMILLLIKGVGADTPIHKAASETFTAIEKASQRNLERARELNLLPQNMDVSIQSTLITNMVIGTISSWLFGPNLDINYKPDVSAEKMATSAAMLGFYGITGY</sequence>
<dbReference type="InterPro" id="IPR036271">
    <property type="entry name" value="Tet_transcr_reg_TetR-rel_C_sf"/>
</dbReference>
<dbReference type="Gene3D" id="1.10.10.60">
    <property type="entry name" value="Homeodomain-like"/>
    <property type="match status" value="1"/>
</dbReference>
<evidence type="ECO:0000256" key="2">
    <source>
        <dbReference type="ARBA" id="ARBA00023125"/>
    </source>
</evidence>
<dbReference type="SUPFAM" id="SSF48498">
    <property type="entry name" value="Tetracyclin repressor-like, C-terminal domain"/>
    <property type="match status" value="1"/>
</dbReference>
<dbReference type="Pfam" id="PF00440">
    <property type="entry name" value="TetR_N"/>
    <property type="match status" value="1"/>
</dbReference>
<evidence type="ECO:0000259" key="4">
    <source>
        <dbReference type="PROSITE" id="PS50977"/>
    </source>
</evidence>
<proteinExistence type="predicted"/>
<dbReference type="InterPro" id="IPR009057">
    <property type="entry name" value="Homeodomain-like_sf"/>
</dbReference>
<dbReference type="Gene3D" id="1.10.357.10">
    <property type="entry name" value="Tetracycline Repressor, domain 2"/>
    <property type="match status" value="1"/>
</dbReference>
<dbReference type="InterPro" id="IPR050624">
    <property type="entry name" value="HTH-type_Tx_Regulator"/>
</dbReference>
<accession>A0A3R9PBI6</accession>
<dbReference type="InterPro" id="IPR001647">
    <property type="entry name" value="HTH_TetR"/>
</dbReference>
<name>A0A3R9PBI6_9BACI</name>
<keyword evidence="1" id="KW-0678">Repressor</keyword>
<dbReference type="EMBL" id="RBVX01000002">
    <property type="protein sequence ID" value="RSL34758.1"/>
    <property type="molecule type" value="Genomic_DNA"/>
</dbReference>
<keyword evidence="2 3" id="KW-0238">DNA-binding</keyword>
<gene>
    <name evidence="5" type="ORF">D7Z54_02655</name>
</gene>
<feature type="DNA-binding region" description="H-T-H motif" evidence="3">
    <location>
        <begin position="33"/>
        <end position="52"/>
    </location>
</feature>
<feature type="domain" description="HTH tetR-type" evidence="4">
    <location>
        <begin position="10"/>
        <end position="70"/>
    </location>
</feature>
<dbReference type="PANTHER" id="PTHR43479">
    <property type="entry name" value="ACREF/ENVCD OPERON REPRESSOR-RELATED"/>
    <property type="match status" value="1"/>
</dbReference>
<reference evidence="5 6" key="1">
    <citation type="submission" date="2018-10" db="EMBL/GenBank/DDBJ databases">
        <title>Draft genome sequence of Bacillus salarius IM0101, isolated from a hypersaline soil in Inner Mongolia, China.</title>
        <authorList>
            <person name="Yamprayoonswat W."/>
            <person name="Boonvisut S."/>
            <person name="Jumpathong W."/>
            <person name="Sittihan S."/>
            <person name="Ruangsuj P."/>
            <person name="Wanthongcharoen S."/>
            <person name="Thongpramul N."/>
            <person name="Pimmason S."/>
            <person name="Yu B."/>
            <person name="Yasawong M."/>
        </authorList>
    </citation>
    <scope>NUCLEOTIDE SEQUENCE [LARGE SCALE GENOMIC DNA]</scope>
    <source>
        <strain evidence="5 6">IM0101</strain>
    </source>
</reference>
<dbReference type="PRINTS" id="PR00455">
    <property type="entry name" value="HTHTETR"/>
</dbReference>
<organism evidence="5 6">
    <name type="scientific">Salibacterium salarium</name>
    <dbReference type="NCBI Taxonomy" id="284579"/>
    <lineage>
        <taxon>Bacteria</taxon>
        <taxon>Bacillati</taxon>
        <taxon>Bacillota</taxon>
        <taxon>Bacilli</taxon>
        <taxon>Bacillales</taxon>
        <taxon>Bacillaceae</taxon>
    </lineage>
</organism>
<evidence type="ECO:0000256" key="1">
    <source>
        <dbReference type="ARBA" id="ARBA00022491"/>
    </source>
</evidence>
<keyword evidence="6" id="KW-1185">Reference proteome</keyword>